<dbReference type="AlphaFoldDB" id="A0A0E9VJE0"/>
<name>A0A0E9VJE0_ANGAN</name>
<evidence type="ECO:0000313" key="1">
    <source>
        <dbReference type="EMBL" id="JAH77328.1"/>
    </source>
</evidence>
<dbReference type="EMBL" id="GBXM01031249">
    <property type="protein sequence ID" value="JAH77328.1"/>
    <property type="molecule type" value="Transcribed_RNA"/>
</dbReference>
<reference evidence="1" key="2">
    <citation type="journal article" date="2015" name="Fish Shellfish Immunol.">
        <title>Early steps in the European eel (Anguilla anguilla)-Vibrio vulnificus interaction in the gills: Role of the RtxA13 toxin.</title>
        <authorList>
            <person name="Callol A."/>
            <person name="Pajuelo D."/>
            <person name="Ebbesson L."/>
            <person name="Teles M."/>
            <person name="MacKenzie S."/>
            <person name="Amaro C."/>
        </authorList>
    </citation>
    <scope>NUCLEOTIDE SEQUENCE</scope>
</reference>
<accession>A0A0E9VJE0</accession>
<protein>
    <submittedName>
        <fullName evidence="1">Uncharacterized protein</fullName>
    </submittedName>
</protein>
<proteinExistence type="predicted"/>
<organism evidence="1">
    <name type="scientific">Anguilla anguilla</name>
    <name type="common">European freshwater eel</name>
    <name type="synonym">Muraena anguilla</name>
    <dbReference type="NCBI Taxonomy" id="7936"/>
    <lineage>
        <taxon>Eukaryota</taxon>
        <taxon>Metazoa</taxon>
        <taxon>Chordata</taxon>
        <taxon>Craniata</taxon>
        <taxon>Vertebrata</taxon>
        <taxon>Euteleostomi</taxon>
        <taxon>Actinopterygii</taxon>
        <taxon>Neopterygii</taxon>
        <taxon>Teleostei</taxon>
        <taxon>Anguilliformes</taxon>
        <taxon>Anguillidae</taxon>
        <taxon>Anguilla</taxon>
    </lineage>
</organism>
<reference evidence="1" key="1">
    <citation type="submission" date="2014-11" db="EMBL/GenBank/DDBJ databases">
        <authorList>
            <person name="Amaro Gonzalez C."/>
        </authorList>
    </citation>
    <scope>NUCLEOTIDE SEQUENCE</scope>
</reference>
<sequence length="43" mass="5091">MKSPFAKQLNYICTLYKITFYKVILNKTPCKINVCKCFQNLTQ</sequence>